<organism evidence="2 3">
    <name type="scientific">Emiliania huxleyi (strain CCMP1516)</name>
    <dbReference type="NCBI Taxonomy" id="280463"/>
    <lineage>
        <taxon>Eukaryota</taxon>
        <taxon>Haptista</taxon>
        <taxon>Haptophyta</taxon>
        <taxon>Prymnesiophyceae</taxon>
        <taxon>Isochrysidales</taxon>
        <taxon>Noelaerhabdaceae</taxon>
        <taxon>Emiliania</taxon>
    </lineage>
</organism>
<keyword evidence="1" id="KW-0812">Transmembrane</keyword>
<evidence type="ECO:0000313" key="3">
    <source>
        <dbReference type="Proteomes" id="UP000013827"/>
    </source>
</evidence>
<proteinExistence type="predicted"/>
<dbReference type="AlphaFoldDB" id="A0A0D3IUC0"/>
<feature type="transmembrane region" description="Helical" evidence="1">
    <location>
        <begin position="43"/>
        <end position="61"/>
    </location>
</feature>
<keyword evidence="3" id="KW-1185">Reference proteome</keyword>
<dbReference type="OMA" id="NATDIAC"/>
<protein>
    <submittedName>
        <fullName evidence="2">Uncharacterized protein</fullName>
    </submittedName>
</protein>
<feature type="transmembrane region" description="Helical" evidence="1">
    <location>
        <begin position="81"/>
        <end position="101"/>
    </location>
</feature>
<accession>A0A0D3IUC0</accession>
<dbReference type="Proteomes" id="UP000013827">
    <property type="component" value="Unassembled WGS sequence"/>
</dbReference>
<feature type="transmembrane region" description="Helical" evidence="1">
    <location>
        <begin position="128"/>
        <end position="144"/>
    </location>
</feature>
<reference evidence="2" key="2">
    <citation type="submission" date="2024-10" db="UniProtKB">
        <authorList>
            <consortium name="EnsemblProtists"/>
        </authorList>
    </citation>
    <scope>IDENTIFICATION</scope>
</reference>
<dbReference type="HOGENOM" id="CLU_656284_0_0_1"/>
<evidence type="ECO:0000313" key="2">
    <source>
        <dbReference type="EnsemblProtists" id="EOD14855"/>
    </source>
</evidence>
<dbReference type="GeneID" id="17260988"/>
<evidence type="ECO:0000256" key="1">
    <source>
        <dbReference type="SAM" id="Phobius"/>
    </source>
</evidence>
<keyword evidence="1" id="KW-1133">Transmembrane helix</keyword>
<dbReference type="EnsemblProtists" id="EOD14855">
    <property type="protein sequence ID" value="EOD14855"/>
    <property type="gene ID" value="EMIHUDRAFT_432703"/>
</dbReference>
<name>A0A0D3IUC0_EMIH1</name>
<sequence length="442" mass="48369">MAAIFGSLHNGSLPWIHDRSIFTGNATDIACAPDAPHSGPGLLLMYGTGGGCLLSFLMWVLSGLGETASGTKPIETNHVGAFILIPPFYLALGAIIGWRVVDCTLGCSAWASSAPSISFFTANIQREGYMMLFMTLTLTALIFFKRIDKMARRRYVDAAKGDAHPWSRSSLVGEWLMRCGFVLTTITGIMPSLASNCHLQPASRYERCWEEEMSNPHGAGVAAGIFLTFCGYQLRAIGPIAMHSGVEGASAYAYYTLVVSELAFLCMPASLDAPAHAPSAPAALQRALETDTRSHTLFISHRSWLVFFACWLHFLYAGGPNPRTVDVCLLHTTQSACTGEDLPPQQQRWADQRPGGWQCRWDPDTDYYRYPCTRHDCDAGGRLEGNKYSVIFEYLGFLYWCVACAGMNEAIDVMDDVPATRAVAQRKREMTRLAAAGDAALL</sequence>
<dbReference type="RefSeq" id="XP_005767284.1">
    <property type="nucleotide sequence ID" value="XM_005767227.1"/>
</dbReference>
<keyword evidence="1" id="KW-0472">Membrane</keyword>
<dbReference type="PaxDb" id="2903-EOD14855"/>
<reference evidence="3" key="1">
    <citation type="journal article" date="2013" name="Nature">
        <title>Pan genome of the phytoplankton Emiliania underpins its global distribution.</title>
        <authorList>
            <person name="Read B.A."/>
            <person name="Kegel J."/>
            <person name="Klute M.J."/>
            <person name="Kuo A."/>
            <person name="Lefebvre S.C."/>
            <person name="Maumus F."/>
            <person name="Mayer C."/>
            <person name="Miller J."/>
            <person name="Monier A."/>
            <person name="Salamov A."/>
            <person name="Young J."/>
            <person name="Aguilar M."/>
            <person name="Claverie J.M."/>
            <person name="Frickenhaus S."/>
            <person name="Gonzalez K."/>
            <person name="Herman E.K."/>
            <person name="Lin Y.C."/>
            <person name="Napier J."/>
            <person name="Ogata H."/>
            <person name="Sarno A.F."/>
            <person name="Shmutz J."/>
            <person name="Schroeder D."/>
            <person name="de Vargas C."/>
            <person name="Verret F."/>
            <person name="von Dassow P."/>
            <person name="Valentin K."/>
            <person name="Van de Peer Y."/>
            <person name="Wheeler G."/>
            <person name="Dacks J.B."/>
            <person name="Delwiche C.F."/>
            <person name="Dyhrman S.T."/>
            <person name="Glockner G."/>
            <person name="John U."/>
            <person name="Richards T."/>
            <person name="Worden A.Z."/>
            <person name="Zhang X."/>
            <person name="Grigoriev I.V."/>
            <person name="Allen A.E."/>
            <person name="Bidle K."/>
            <person name="Borodovsky M."/>
            <person name="Bowler C."/>
            <person name="Brownlee C."/>
            <person name="Cock J.M."/>
            <person name="Elias M."/>
            <person name="Gladyshev V.N."/>
            <person name="Groth M."/>
            <person name="Guda C."/>
            <person name="Hadaegh A."/>
            <person name="Iglesias-Rodriguez M.D."/>
            <person name="Jenkins J."/>
            <person name="Jones B.M."/>
            <person name="Lawson T."/>
            <person name="Leese F."/>
            <person name="Lindquist E."/>
            <person name="Lobanov A."/>
            <person name="Lomsadze A."/>
            <person name="Malik S.B."/>
            <person name="Marsh M.E."/>
            <person name="Mackinder L."/>
            <person name="Mock T."/>
            <person name="Mueller-Roeber B."/>
            <person name="Pagarete A."/>
            <person name="Parker M."/>
            <person name="Probert I."/>
            <person name="Quesneville H."/>
            <person name="Raines C."/>
            <person name="Rensing S.A."/>
            <person name="Riano-Pachon D.M."/>
            <person name="Richier S."/>
            <person name="Rokitta S."/>
            <person name="Shiraiwa Y."/>
            <person name="Soanes D.M."/>
            <person name="van der Giezen M."/>
            <person name="Wahlund T.M."/>
            <person name="Williams B."/>
            <person name="Wilson W."/>
            <person name="Wolfe G."/>
            <person name="Wurch L.L."/>
        </authorList>
    </citation>
    <scope>NUCLEOTIDE SEQUENCE</scope>
</reference>
<dbReference type="KEGG" id="ehx:EMIHUDRAFT_432703"/>